<evidence type="ECO:0000256" key="7">
    <source>
        <dbReference type="SAM" id="Phobius"/>
    </source>
</evidence>
<dbReference type="AlphaFoldDB" id="A0A2V3IXB1"/>
<organism evidence="8 9">
    <name type="scientific">Gracilariopsis chorda</name>
    <dbReference type="NCBI Taxonomy" id="448386"/>
    <lineage>
        <taxon>Eukaryota</taxon>
        <taxon>Rhodophyta</taxon>
        <taxon>Florideophyceae</taxon>
        <taxon>Rhodymeniophycidae</taxon>
        <taxon>Gracilariales</taxon>
        <taxon>Gracilariaceae</taxon>
        <taxon>Gracilariopsis</taxon>
    </lineage>
</organism>
<dbReference type="InterPro" id="IPR044502">
    <property type="entry name" value="AtHST-like"/>
</dbReference>
<dbReference type="STRING" id="448386.A0A2V3IXB1"/>
<dbReference type="Gene3D" id="1.10.357.140">
    <property type="entry name" value="UbiA prenyltransferase"/>
    <property type="match status" value="1"/>
</dbReference>
<comment type="similarity">
    <text evidence="2">Belongs to the UbiA prenyltransferase family.</text>
</comment>
<feature type="transmembrane region" description="Helical" evidence="7">
    <location>
        <begin position="59"/>
        <end position="78"/>
    </location>
</feature>
<dbReference type="CDD" id="cd13960">
    <property type="entry name" value="PT_UbiA_HPT1"/>
    <property type="match status" value="1"/>
</dbReference>
<dbReference type="GO" id="GO:0004659">
    <property type="term" value="F:prenyltransferase activity"/>
    <property type="evidence" value="ECO:0007669"/>
    <property type="project" value="InterPro"/>
</dbReference>
<name>A0A2V3IXB1_9FLOR</name>
<dbReference type="PANTHER" id="PTHR43009">
    <property type="entry name" value="HOMOGENTISATE SOLANESYLTRANSFERASE, CHLOROPLASTIC"/>
    <property type="match status" value="1"/>
</dbReference>
<feature type="transmembrane region" description="Helical" evidence="7">
    <location>
        <begin position="246"/>
        <end position="264"/>
    </location>
</feature>
<dbReference type="Proteomes" id="UP000247409">
    <property type="component" value="Unassembled WGS sequence"/>
</dbReference>
<comment type="caution">
    <text evidence="8">The sequence shown here is derived from an EMBL/GenBank/DDBJ whole genome shotgun (WGS) entry which is preliminary data.</text>
</comment>
<feature type="transmembrane region" description="Helical" evidence="7">
    <location>
        <begin position="84"/>
        <end position="102"/>
    </location>
</feature>
<dbReference type="PANTHER" id="PTHR43009:SF7">
    <property type="entry name" value="HOMOGENTISATE GERANYLGERANYLTRANSFERASE, CHLOROPLASTIC"/>
    <property type="match status" value="1"/>
</dbReference>
<feature type="transmembrane region" description="Helical" evidence="7">
    <location>
        <begin position="15"/>
        <end position="38"/>
    </location>
</feature>
<feature type="transmembrane region" description="Helical" evidence="7">
    <location>
        <begin position="215"/>
        <end position="234"/>
    </location>
</feature>
<sequence length="267" mass="29509">MESSGYIDLGLIPRAVMGLLALLLGNAFIVGINQIYDVRLDKINKPFLPLASGEMKQSVAWGIVVSSGLLGLAIVRAFFSRLIFGLYAFGMSFGALYSVPPFRFKRYPPLAAITISCVRGFLMNFGVYHATKSALGVPFAWSPPITFLAAFMTVFACVIAVSKDLPDIKGDEIEGIPTFASKMGPERMVKFVVALLLMNYGGAIVTGLFAPPGAFRRYVLLFGHVALASWLLRYRRNIDPSNHTSIKAFYAFIWKLFYAEYLLFPFI</sequence>
<keyword evidence="9" id="KW-1185">Reference proteome</keyword>
<dbReference type="OrthoDB" id="1502398at2759"/>
<evidence type="ECO:0000313" key="8">
    <source>
        <dbReference type="EMBL" id="PXF46739.1"/>
    </source>
</evidence>
<dbReference type="NCBIfam" id="NF009525">
    <property type="entry name" value="PRK12887.1"/>
    <property type="match status" value="1"/>
</dbReference>
<gene>
    <name evidence="8" type="ORF">BWQ96_03430</name>
</gene>
<evidence type="ECO:0000313" key="9">
    <source>
        <dbReference type="Proteomes" id="UP000247409"/>
    </source>
</evidence>
<dbReference type="Pfam" id="PF01040">
    <property type="entry name" value="UbiA"/>
    <property type="match status" value="1"/>
</dbReference>
<evidence type="ECO:0000256" key="2">
    <source>
        <dbReference type="ARBA" id="ARBA00005985"/>
    </source>
</evidence>
<evidence type="ECO:0000256" key="5">
    <source>
        <dbReference type="ARBA" id="ARBA00022989"/>
    </source>
</evidence>
<feature type="transmembrane region" description="Helical" evidence="7">
    <location>
        <begin position="109"/>
        <end position="128"/>
    </location>
</feature>
<dbReference type="InterPro" id="IPR044878">
    <property type="entry name" value="UbiA_sf"/>
</dbReference>
<evidence type="ECO:0000256" key="1">
    <source>
        <dbReference type="ARBA" id="ARBA00004141"/>
    </source>
</evidence>
<evidence type="ECO:0000256" key="6">
    <source>
        <dbReference type="ARBA" id="ARBA00023136"/>
    </source>
</evidence>
<keyword evidence="4 7" id="KW-0812">Transmembrane</keyword>
<dbReference type="InterPro" id="IPR000537">
    <property type="entry name" value="UbiA_prenyltransferase"/>
</dbReference>
<evidence type="ECO:0000256" key="4">
    <source>
        <dbReference type="ARBA" id="ARBA00022692"/>
    </source>
</evidence>
<dbReference type="EMBL" id="NBIV01000033">
    <property type="protein sequence ID" value="PXF46739.1"/>
    <property type="molecule type" value="Genomic_DNA"/>
</dbReference>
<feature type="transmembrane region" description="Helical" evidence="7">
    <location>
        <begin position="140"/>
        <end position="161"/>
    </location>
</feature>
<proteinExistence type="inferred from homology"/>
<protein>
    <submittedName>
        <fullName evidence="8">Homogentisate solanesyltransferase, chloroplastic</fullName>
    </submittedName>
</protein>
<evidence type="ECO:0000256" key="3">
    <source>
        <dbReference type="ARBA" id="ARBA00022679"/>
    </source>
</evidence>
<keyword evidence="5 7" id="KW-1133">Transmembrane helix</keyword>
<keyword evidence="3 8" id="KW-0808">Transferase</keyword>
<comment type="subcellular location">
    <subcellularLocation>
        <location evidence="1">Membrane</location>
        <topology evidence="1">Multi-pass membrane protein</topology>
    </subcellularLocation>
</comment>
<dbReference type="GO" id="GO:0016020">
    <property type="term" value="C:membrane"/>
    <property type="evidence" value="ECO:0007669"/>
    <property type="project" value="UniProtKB-SubCell"/>
</dbReference>
<accession>A0A2V3IXB1</accession>
<reference evidence="8 9" key="1">
    <citation type="journal article" date="2018" name="Mol. Biol. Evol.">
        <title>Analysis of the draft genome of the red seaweed Gracilariopsis chorda provides insights into genome size evolution in Rhodophyta.</title>
        <authorList>
            <person name="Lee J."/>
            <person name="Yang E.C."/>
            <person name="Graf L."/>
            <person name="Yang J.H."/>
            <person name="Qiu H."/>
            <person name="Zel Zion U."/>
            <person name="Chan C.X."/>
            <person name="Stephens T.G."/>
            <person name="Weber A.P.M."/>
            <person name="Boo G.H."/>
            <person name="Boo S.M."/>
            <person name="Kim K.M."/>
            <person name="Shin Y."/>
            <person name="Jung M."/>
            <person name="Lee S.J."/>
            <person name="Yim H.S."/>
            <person name="Lee J.H."/>
            <person name="Bhattacharya D."/>
            <person name="Yoon H.S."/>
        </authorList>
    </citation>
    <scope>NUCLEOTIDE SEQUENCE [LARGE SCALE GENOMIC DNA]</scope>
    <source>
        <strain evidence="8 9">SKKU-2015</strain>
        <tissue evidence="8">Whole body</tissue>
    </source>
</reference>
<keyword evidence="6 7" id="KW-0472">Membrane</keyword>
<feature type="transmembrane region" description="Helical" evidence="7">
    <location>
        <begin position="191"/>
        <end position="209"/>
    </location>
</feature>